<dbReference type="Gene3D" id="3.30.70.330">
    <property type="match status" value="1"/>
</dbReference>
<gene>
    <name evidence="9" type="ORF">HK100_004742</name>
</gene>
<proteinExistence type="predicted"/>
<dbReference type="InterPro" id="IPR040052">
    <property type="entry name" value="RBM17"/>
</dbReference>
<dbReference type="PROSITE" id="PS50102">
    <property type="entry name" value="RRM"/>
    <property type="match status" value="1"/>
</dbReference>
<feature type="region of interest" description="Disordered" evidence="7">
    <location>
        <begin position="46"/>
        <end position="78"/>
    </location>
</feature>
<evidence type="ECO:0000256" key="4">
    <source>
        <dbReference type="ARBA" id="ARBA00023187"/>
    </source>
</evidence>
<accession>A0AAD5SU05</accession>
<dbReference type="Proteomes" id="UP001211907">
    <property type="component" value="Unassembled WGS sequence"/>
</dbReference>
<reference evidence="9" key="1">
    <citation type="submission" date="2020-05" db="EMBL/GenBank/DDBJ databases">
        <title>Phylogenomic resolution of chytrid fungi.</title>
        <authorList>
            <person name="Stajich J.E."/>
            <person name="Amses K."/>
            <person name="Simmons R."/>
            <person name="Seto K."/>
            <person name="Myers J."/>
            <person name="Bonds A."/>
            <person name="Quandt C.A."/>
            <person name="Barry K."/>
            <person name="Liu P."/>
            <person name="Grigoriev I."/>
            <person name="Longcore J.E."/>
            <person name="James T.Y."/>
        </authorList>
    </citation>
    <scope>NUCLEOTIDE SEQUENCE</scope>
    <source>
        <strain evidence="9">JEL0513</strain>
    </source>
</reference>
<dbReference type="GO" id="GO:0071011">
    <property type="term" value="C:precatalytic spliceosome"/>
    <property type="evidence" value="ECO:0007669"/>
    <property type="project" value="TreeGrafter"/>
</dbReference>
<keyword evidence="5" id="KW-0539">Nucleus</keyword>
<dbReference type="Pfam" id="PF00076">
    <property type="entry name" value="RRM_1"/>
    <property type="match status" value="1"/>
</dbReference>
<evidence type="ECO:0000313" key="10">
    <source>
        <dbReference type="Proteomes" id="UP001211907"/>
    </source>
</evidence>
<evidence type="ECO:0000256" key="6">
    <source>
        <dbReference type="PROSITE-ProRule" id="PRU00176"/>
    </source>
</evidence>
<keyword evidence="4" id="KW-0508">mRNA splicing</keyword>
<dbReference type="FunFam" id="3.30.70.330:FF:000382">
    <property type="entry name" value="G-patch domain-containing protein"/>
    <property type="match status" value="1"/>
</dbReference>
<dbReference type="SUPFAM" id="SSF54928">
    <property type="entry name" value="RNA-binding domain, RBD"/>
    <property type="match status" value="1"/>
</dbReference>
<dbReference type="InterPro" id="IPR000504">
    <property type="entry name" value="RRM_dom"/>
</dbReference>
<feature type="compositionally biased region" description="Polar residues" evidence="7">
    <location>
        <begin position="201"/>
        <end position="212"/>
    </location>
</feature>
<dbReference type="AlphaFoldDB" id="A0AAD5SU05"/>
<evidence type="ECO:0000256" key="1">
    <source>
        <dbReference type="ARBA" id="ARBA00004123"/>
    </source>
</evidence>
<dbReference type="PANTHER" id="PTHR13288:SF8">
    <property type="entry name" value="SPLICING FACTOR 45"/>
    <property type="match status" value="1"/>
</dbReference>
<dbReference type="InterPro" id="IPR035979">
    <property type="entry name" value="RBD_domain_sf"/>
</dbReference>
<organism evidence="9 10">
    <name type="scientific">Physocladia obscura</name>
    <dbReference type="NCBI Taxonomy" id="109957"/>
    <lineage>
        <taxon>Eukaryota</taxon>
        <taxon>Fungi</taxon>
        <taxon>Fungi incertae sedis</taxon>
        <taxon>Chytridiomycota</taxon>
        <taxon>Chytridiomycota incertae sedis</taxon>
        <taxon>Chytridiomycetes</taxon>
        <taxon>Chytridiales</taxon>
        <taxon>Chytriomycetaceae</taxon>
        <taxon>Physocladia</taxon>
    </lineage>
</organism>
<evidence type="ECO:0000256" key="3">
    <source>
        <dbReference type="ARBA" id="ARBA00022884"/>
    </source>
</evidence>
<dbReference type="SMART" id="SM00361">
    <property type="entry name" value="RRM_1"/>
    <property type="match status" value="1"/>
</dbReference>
<evidence type="ECO:0000256" key="2">
    <source>
        <dbReference type="ARBA" id="ARBA00022664"/>
    </source>
</evidence>
<evidence type="ECO:0000256" key="5">
    <source>
        <dbReference type="ARBA" id="ARBA00023242"/>
    </source>
</evidence>
<evidence type="ECO:0000259" key="8">
    <source>
        <dbReference type="PROSITE" id="PS50102"/>
    </source>
</evidence>
<dbReference type="EMBL" id="JADGJH010002298">
    <property type="protein sequence ID" value="KAJ3100211.1"/>
    <property type="molecule type" value="Genomic_DNA"/>
</dbReference>
<dbReference type="PANTHER" id="PTHR13288">
    <property type="entry name" value="SPLICING FACTOR 45 SPF45"/>
    <property type="match status" value="1"/>
</dbReference>
<dbReference type="InterPro" id="IPR012677">
    <property type="entry name" value="Nucleotide-bd_a/b_plait_sf"/>
</dbReference>
<feature type="region of interest" description="Disordered" evidence="7">
    <location>
        <begin position="170"/>
        <end position="212"/>
    </location>
</feature>
<sequence length="430" mass="46812">MIDWTDVALHIRLLRLKMGQSGVWVGKSGLGEVYLFDFQDEDLNSTTAAPAEKKESESKKGGGGGGLPNIKQTARVSSGWATAPRVLAPIRRRTVQQQIPPAAARPNSALNNSSKTSISKVSSVTSAIVNTVSTAAANLGNNAAIALALGKNPKIDDEYDPNKPNEYEVCKTEAKRRRREAKYAKKKSLQQELDNKLPASQHGSSDSLISTNHYNVDTNQSAKNAFESQASISNPTDPPKKPVILAPSDPQRAVDDNSDDDDVDGVPLDTSLLQHRSLQLPPAAVHHMQLDSGEDAYLRRMGMSSIASAVVADSSGDEAYLRRKKLGQHSTESCVILLQNMVGPGEVDEDLEEETASECAKFGKVDSVRIYEVRDVSVSSDEAVRIFVKFQSIESAREAKSKMDGRFFGRRTIKATYFDENRFISGHLAP</sequence>
<feature type="domain" description="RRM" evidence="8">
    <location>
        <begin position="334"/>
        <end position="420"/>
    </location>
</feature>
<evidence type="ECO:0000313" key="9">
    <source>
        <dbReference type="EMBL" id="KAJ3100211.1"/>
    </source>
</evidence>
<keyword evidence="10" id="KW-1185">Reference proteome</keyword>
<name>A0AAD5SU05_9FUNG</name>
<dbReference type="InterPro" id="IPR003954">
    <property type="entry name" value="RRM_euk-type"/>
</dbReference>
<keyword evidence="3 6" id="KW-0694">RNA-binding</keyword>
<dbReference type="GO" id="GO:0003723">
    <property type="term" value="F:RNA binding"/>
    <property type="evidence" value="ECO:0007669"/>
    <property type="project" value="UniProtKB-UniRule"/>
</dbReference>
<feature type="compositionally biased region" description="Basic residues" evidence="7">
    <location>
        <begin position="174"/>
        <end position="188"/>
    </location>
</feature>
<dbReference type="GO" id="GO:0045292">
    <property type="term" value="P:mRNA cis splicing, via spliceosome"/>
    <property type="evidence" value="ECO:0007669"/>
    <property type="project" value="InterPro"/>
</dbReference>
<protein>
    <recommendedName>
        <fullName evidence="8">RRM domain-containing protein</fullName>
    </recommendedName>
</protein>
<feature type="compositionally biased region" description="Basic and acidic residues" evidence="7">
    <location>
        <begin position="51"/>
        <end position="60"/>
    </location>
</feature>
<evidence type="ECO:0000256" key="7">
    <source>
        <dbReference type="SAM" id="MobiDB-lite"/>
    </source>
</evidence>
<keyword evidence="2" id="KW-0507">mRNA processing</keyword>
<comment type="subcellular location">
    <subcellularLocation>
        <location evidence="1">Nucleus</location>
    </subcellularLocation>
</comment>
<feature type="region of interest" description="Disordered" evidence="7">
    <location>
        <begin position="227"/>
        <end position="264"/>
    </location>
</feature>
<comment type="caution">
    <text evidence="9">The sequence shown here is derived from an EMBL/GenBank/DDBJ whole genome shotgun (WGS) entry which is preliminary data.</text>
</comment>